<dbReference type="Proteomes" id="UP000221961">
    <property type="component" value="Chromosome"/>
</dbReference>
<dbReference type="RefSeq" id="WP_098694937.1">
    <property type="nucleotide sequence ID" value="NZ_CP023778.1"/>
</dbReference>
<sequence>MKVCGRWTGREVTALKEALRRNQEQFAEAVGVSVEAVKKWERRGETITLSAPYAARMDRTLAEVSSEVAERFWSILNGPDTVRIDSGSKLGALLESGSDADHVLVPARTATGEIVLMSLPRRTFITGVGAGAVGMAANMALASEPLASAFADSGVDHVQHFLNKRMTIIESDNIYGSAVTLPEVLGAITRMQALRRAKVVESRPILRLLSMYAETAAWQFQDQRDFDRAQQWAEKALAWAHQVGDSYYIGLALVRMSQLACDMGDFEGGNEHAEEARRTAPPDSLFTAAAVTFGAHAAALYGDRSRSARDYDNARTLVDRATTDLAWGFFLDHSYIDAYQAHTFAESGQYAAATRQYADATARMQAGYPRERGVYLARAAVAHMAVGEIEPATRLGGQALAIGVATGSGRIMDKVATLVGMIDPASTQPDVGEFVGAFETWKDTSCPARM</sequence>
<dbReference type="Gene3D" id="1.25.40.10">
    <property type="entry name" value="Tetratricopeptide repeat domain"/>
    <property type="match status" value="1"/>
</dbReference>
<evidence type="ECO:0000313" key="1">
    <source>
        <dbReference type="EMBL" id="ATL67825.1"/>
    </source>
</evidence>
<dbReference type="InterPro" id="IPR010982">
    <property type="entry name" value="Lambda_DNA-bd_dom_sf"/>
</dbReference>
<dbReference type="GO" id="GO:0003677">
    <property type="term" value="F:DNA binding"/>
    <property type="evidence" value="ECO:0007669"/>
    <property type="project" value="InterPro"/>
</dbReference>
<organism evidence="1 2">
    <name type="scientific">Nocardia terpenica</name>
    <dbReference type="NCBI Taxonomy" id="455432"/>
    <lineage>
        <taxon>Bacteria</taxon>
        <taxon>Bacillati</taxon>
        <taxon>Actinomycetota</taxon>
        <taxon>Actinomycetes</taxon>
        <taxon>Mycobacteriales</taxon>
        <taxon>Nocardiaceae</taxon>
        <taxon>Nocardia</taxon>
    </lineage>
</organism>
<accession>A0A291RKG1</accession>
<proteinExistence type="predicted"/>
<dbReference type="InterPro" id="IPR011990">
    <property type="entry name" value="TPR-like_helical_dom_sf"/>
</dbReference>
<reference evidence="1 2" key="1">
    <citation type="submission" date="2017-10" db="EMBL/GenBank/DDBJ databases">
        <title>Comparative genomics between pathogenic Norcardia.</title>
        <authorList>
            <person name="Zeng L."/>
        </authorList>
    </citation>
    <scope>NUCLEOTIDE SEQUENCE [LARGE SCALE GENOMIC DNA]</scope>
    <source>
        <strain evidence="1 2">NC_YFY_NT001</strain>
    </source>
</reference>
<dbReference type="SUPFAM" id="SSF47413">
    <property type="entry name" value="lambda repressor-like DNA-binding domains"/>
    <property type="match status" value="1"/>
</dbReference>
<dbReference type="AlphaFoldDB" id="A0A291RKG1"/>
<dbReference type="EMBL" id="CP023778">
    <property type="protein sequence ID" value="ATL67825.1"/>
    <property type="molecule type" value="Genomic_DNA"/>
</dbReference>
<gene>
    <name evidence="1" type="ORF">CRH09_18120</name>
</gene>
<protein>
    <recommendedName>
        <fullName evidence="3">HTH cro/C1-type domain-containing protein</fullName>
    </recommendedName>
</protein>
<evidence type="ECO:0008006" key="3">
    <source>
        <dbReference type="Google" id="ProtNLM"/>
    </source>
</evidence>
<dbReference type="InterPro" id="IPR001387">
    <property type="entry name" value="Cro/C1-type_HTH"/>
</dbReference>
<dbReference type="Gene3D" id="1.10.260.40">
    <property type="entry name" value="lambda repressor-like DNA-binding domains"/>
    <property type="match status" value="1"/>
</dbReference>
<dbReference type="CDD" id="cd00093">
    <property type="entry name" value="HTH_XRE"/>
    <property type="match status" value="1"/>
</dbReference>
<dbReference type="KEGG" id="ntp:CRH09_18120"/>
<evidence type="ECO:0000313" key="2">
    <source>
        <dbReference type="Proteomes" id="UP000221961"/>
    </source>
</evidence>
<dbReference type="SUPFAM" id="SSF48452">
    <property type="entry name" value="TPR-like"/>
    <property type="match status" value="1"/>
</dbReference>
<dbReference type="GeneID" id="88359290"/>
<name>A0A291RKG1_9NOCA</name>